<dbReference type="InterPro" id="IPR041106">
    <property type="entry name" value="XRN1_D2_D3"/>
</dbReference>
<sequence length="68" mass="7567">MASSILPGPNPDGRVRSVKAWLMSKGVRDFEPVSLFCDQLGKRLLNPYLPGFSGVRYFSPEPVNNDEL</sequence>
<proteinExistence type="predicted"/>
<name>A0A0C9X443_9AGAR</name>
<dbReference type="Pfam" id="PF18334">
    <property type="entry name" value="XRN1_D2_D3"/>
    <property type="match status" value="1"/>
</dbReference>
<dbReference type="STRING" id="1095629.A0A0C9X443"/>
<protein>
    <recommendedName>
        <fullName evidence="1">Exoribonuclease Xrn1 D2/D3 domain-containing protein</fullName>
    </recommendedName>
</protein>
<reference evidence="3" key="2">
    <citation type="submission" date="2015-01" db="EMBL/GenBank/DDBJ databases">
        <title>Evolutionary Origins and Diversification of the Mycorrhizal Mutualists.</title>
        <authorList>
            <consortium name="DOE Joint Genome Institute"/>
            <consortium name="Mycorrhizal Genomics Consortium"/>
            <person name="Kohler A."/>
            <person name="Kuo A."/>
            <person name="Nagy L.G."/>
            <person name="Floudas D."/>
            <person name="Copeland A."/>
            <person name="Barry K.W."/>
            <person name="Cichocki N."/>
            <person name="Veneault-Fourrey C."/>
            <person name="LaButti K."/>
            <person name="Lindquist E.A."/>
            <person name="Lipzen A."/>
            <person name="Lundell T."/>
            <person name="Morin E."/>
            <person name="Murat C."/>
            <person name="Riley R."/>
            <person name="Ohm R."/>
            <person name="Sun H."/>
            <person name="Tunlid A."/>
            <person name="Henrissat B."/>
            <person name="Grigoriev I.V."/>
            <person name="Hibbett D.S."/>
            <person name="Martin F."/>
        </authorList>
    </citation>
    <scope>NUCLEOTIDE SEQUENCE [LARGE SCALE GENOMIC DNA]</scope>
    <source>
        <strain evidence="3">LaAM-08-1</strain>
    </source>
</reference>
<evidence type="ECO:0000313" key="2">
    <source>
        <dbReference type="EMBL" id="KIJ99805.1"/>
    </source>
</evidence>
<keyword evidence="3" id="KW-1185">Reference proteome</keyword>
<evidence type="ECO:0000313" key="3">
    <source>
        <dbReference type="Proteomes" id="UP000054477"/>
    </source>
</evidence>
<dbReference type="AlphaFoldDB" id="A0A0C9X443"/>
<dbReference type="HOGENOM" id="CLU_2794301_0_0_1"/>
<gene>
    <name evidence="2" type="ORF">K443DRAFT_8139</name>
</gene>
<accession>A0A0C9X443</accession>
<reference evidence="2 3" key="1">
    <citation type="submission" date="2014-04" db="EMBL/GenBank/DDBJ databases">
        <authorList>
            <consortium name="DOE Joint Genome Institute"/>
            <person name="Kuo A."/>
            <person name="Kohler A."/>
            <person name="Nagy L.G."/>
            <person name="Floudas D."/>
            <person name="Copeland A."/>
            <person name="Barry K.W."/>
            <person name="Cichocki N."/>
            <person name="Veneault-Fourrey C."/>
            <person name="LaButti K."/>
            <person name="Lindquist E.A."/>
            <person name="Lipzen A."/>
            <person name="Lundell T."/>
            <person name="Morin E."/>
            <person name="Murat C."/>
            <person name="Sun H."/>
            <person name="Tunlid A."/>
            <person name="Henrissat B."/>
            <person name="Grigoriev I.V."/>
            <person name="Hibbett D.S."/>
            <person name="Martin F."/>
            <person name="Nordberg H.P."/>
            <person name="Cantor M.N."/>
            <person name="Hua S.X."/>
        </authorList>
    </citation>
    <scope>NUCLEOTIDE SEQUENCE [LARGE SCALE GENOMIC DNA]</scope>
    <source>
        <strain evidence="2 3">LaAM-08-1</strain>
    </source>
</reference>
<feature type="domain" description="Exoribonuclease Xrn1 D2/D3" evidence="1">
    <location>
        <begin position="5"/>
        <end position="44"/>
    </location>
</feature>
<evidence type="ECO:0000259" key="1">
    <source>
        <dbReference type="Pfam" id="PF18334"/>
    </source>
</evidence>
<dbReference type="EMBL" id="KN838639">
    <property type="protein sequence ID" value="KIJ99805.1"/>
    <property type="molecule type" value="Genomic_DNA"/>
</dbReference>
<organism evidence="2 3">
    <name type="scientific">Laccaria amethystina LaAM-08-1</name>
    <dbReference type="NCBI Taxonomy" id="1095629"/>
    <lineage>
        <taxon>Eukaryota</taxon>
        <taxon>Fungi</taxon>
        <taxon>Dikarya</taxon>
        <taxon>Basidiomycota</taxon>
        <taxon>Agaricomycotina</taxon>
        <taxon>Agaricomycetes</taxon>
        <taxon>Agaricomycetidae</taxon>
        <taxon>Agaricales</taxon>
        <taxon>Agaricineae</taxon>
        <taxon>Hydnangiaceae</taxon>
        <taxon>Laccaria</taxon>
    </lineage>
</organism>
<dbReference type="OrthoDB" id="372487at2759"/>
<dbReference type="Proteomes" id="UP000054477">
    <property type="component" value="Unassembled WGS sequence"/>
</dbReference>